<keyword evidence="1" id="KW-0819">tRNA processing</keyword>
<evidence type="ECO:0000256" key="4">
    <source>
        <dbReference type="ARBA" id="ARBA00037670"/>
    </source>
</evidence>
<keyword evidence="12" id="KW-1185">Reference proteome</keyword>
<feature type="domain" description="Pseudouridine synthase RsuA/RluA-like" evidence="10">
    <location>
        <begin position="10"/>
        <end position="170"/>
    </location>
</feature>
<evidence type="ECO:0000259" key="10">
    <source>
        <dbReference type="Pfam" id="PF00849"/>
    </source>
</evidence>
<dbReference type="EMBL" id="FNQP01000008">
    <property type="protein sequence ID" value="SEA50251.1"/>
    <property type="molecule type" value="Genomic_DNA"/>
</dbReference>
<dbReference type="AlphaFoldDB" id="A0A1H4BQ22"/>
<evidence type="ECO:0000256" key="7">
    <source>
        <dbReference type="ARBA" id="ARBA00041803"/>
    </source>
</evidence>
<dbReference type="STRING" id="525918.SAMN05660964_01746"/>
<evidence type="ECO:0000313" key="12">
    <source>
        <dbReference type="Proteomes" id="UP000199397"/>
    </source>
</evidence>
<dbReference type="EC" id="5.4.99.26" evidence="5"/>
<dbReference type="GO" id="GO:0000455">
    <property type="term" value="P:enzyme-directed rRNA pseudouridine synthesis"/>
    <property type="evidence" value="ECO:0007669"/>
    <property type="project" value="TreeGrafter"/>
</dbReference>
<dbReference type="Gene3D" id="3.30.2350.10">
    <property type="entry name" value="Pseudouridine synthase"/>
    <property type="match status" value="1"/>
</dbReference>
<keyword evidence="2" id="KW-0413">Isomerase</keyword>
<sequence length="264" mass="30198">MLEILYRDEHLVAINKPSGLLVHRSLIDRYETRFAIQLTRDQIGQKVYPVHRLDKPTSGVLLFALDNDTARLLTEQFTAGQVQKTYLAVVRGHTAEQGVIDYPLTEELDKIADANADQHKPAQAAISHYCRVMTFELPYAVDRYPTSRYSLLELCPKTGRKHQLRRHLKHISHHLIGDTTHGNGKHNRFFREQWDCQRLLLHAASVVFTHPYTHEAITVNAMPPEDFSKVVRLLLPFRQPSINSVLLPRGFYGKAFTIDNGANS</sequence>
<evidence type="ECO:0000256" key="5">
    <source>
        <dbReference type="ARBA" id="ARBA00038943"/>
    </source>
</evidence>
<evidence type="ECO:0000256" key="2">
    <source>
        <dbReference type="ARBA" id="ARBA00023235"/>
    </source>
</evidence>
<comment type="function">
    <text evidence="4">Responsible for synthesis of pseudouridine from uracil-65 in transfer RNAs.</text>
</comment>
<organism evidence="11 12">
    <name type="scientific">Thiothrix caldifontis</name>
    <dbReference type="NCBI Taxonomy" id="525918"/>
    <lineage>
        <taxon>Bacteria</taxon>
        <taxon>Pseudomonadati</taxon>
        <taxon>Pseudomonadota</taxon>
        <taxon>Gammaproteobacteria</taxon>
        <taxon>Thiotrichales</taxon>
        <taxon>Thiotrichaceae</taxon>
        <taxon>Thiothrix</taxon>
    </lineage>
</organism>
<dbReference type="InterPro" id="IPR020103">
    <property type="entry name" value="PsdUridine_synth_cat_dom_sf"/>
</dbReference>
<reference evidence="11 12" key="1">
    <citation type="submission" date="2016-10" db="EMBL/GenBank/DDBJ databases">
        <authorList>
            <person name="de Groot N.N."/>
        </authorList>
    </citation>
    <scope>NUCLEOTIDE SEQUENCE [LARGE SCALE GENOMIC DNA]</scope>
    <source>
        <strain evidence="11 12">DSM 21228</strain>
    </source>
</reference>
<dbReference type="InterPro" id="IPR006145">
    <property type="entry name" value="PsdUridine_synth_RsuA/RluA"/>
</dbReference>
<dbReference type="PROSITE" id="PS01129">
    <property type="entry name" value="PSI_RLU"/>
    <property type="match status" value="1"/>
</dbReference>
<gene>
    <name evidence="11" type="ORF">SAMN05660964_01746</name>
</gene>
<evidence type="ECO:0000256" key="3">
    <source>
        <dbReference type="ARBA" id="ARBA00036607"/>
    </source>
</evidence>
<name>A0A1H4BQ22_9GAMM</name>
<dbReference type="CDD" id="cd02563">
    <property type="entry name" value="PseudoU_synth_TruC"/>
    <property type="match status" value="1"/>
</dbReference>
<evidence type="ECO:0000256" key="9">
    <source>
        <dbReference type="ARBA" id="ARBA00043049"/>
    </source>
</evidence>
<dbReference type="OrthoDB" id="9807829at2"/>
<proteinExistence type="predicted"/>
<protein>
    <recommendedName>
        <fullName evidence="6">tRNA pseudouridine synthase C</fullName>
        <ecNumber evidence="5">5.4.99.26</ecNumber>
    </recommendedName>
    <alternativeName>
        <fullName evidence="8">tRNA pseudouridine(65) synthase</fullName>
    </alternativeName>
    <alternativeName>
        <fullName evidence="9">tRNA pseudouridylate synthase C</fullName>
    </alternativeName>
    <alternativeName>
        <fullName evidence="7">tRNA-uridine isomerase C</fullName>
    </alternativeName>
</protein>
<comment type="catalytic activity">
    <reaction evidence="3">
        <text>uridine(65) in tRNA = pseudouridine(65) in tRNA</text>
        <dbReference type="Rhea" id="RHEA:42536"/>
        <dbReference type="Rhea" id="RHEA-COMP:10103"/>
        <dbReference type="Rhea" id="RHEA-COMP:10104"/>
        <dbReference type="ChEBI" id="CHEBI:65314"/>
        <dbReference type="ChEBI" id="CHEBI:65315"/>
        <dbReference type="EC" id="5.4.99.26"/>
    </reaction>
</comment>
<accession>A0A1H4BQ22</accession>
<dbReference type="RefSeq" id="WP_093067485.1">
    <property type="nucleotide sequence ID" value="NZ_FNQP01000008.1"/>
</dbReference>
<dbReference type="GO" id="GO:0160149">
    <property type="term" value="F:tRNA pseudouridine(65) synthase activity"/>
    <property type="evidence" value="ECO:0007669"/>
    <property type="project" value="UniProtKB-EC"/>
</dbReference>
<dbReference type="Proteomes" id="UP000199397">
    <property type="component" value="Unassembled WGS sequence"/>
</dbReference>
<dbReference type="GO" id="GO:0003723">
    <property type="term" value="F:RNA binding"/>
    <property type="evidence" value="ECO:0007669"/>
    <property type="project" value="InterPro"/>
</dbReference>
<dbReference type="InterPro" id="IPR006224">
    <property type="entry name" value="PsdUridine_synth_RluA-like_CS"/>
</dbReference>
<dbReference type="NCBIfam" id="NF008321">
    <property type="entry name" value="PRK11112.1"/>
    <property type="match status" value="1"/>
</dbReference>
<dbReference type="PANTHER" id="PTHR21600:SF56">
    <property type="entry name" value="TRNA PSEUDOURIDINE SYNTHASE C"/>
    <property type="match status" value="1"/>
</dbReference>
<dbReference type="SUPFAM" id="SSF55120">
    <property type="entry name" value="Pseudouridine synthase"/>
    <property type="match status" value="1"/>
</dbReference>
<dbReference type="InterPro" id="IPR050188">
    <property type="entry name" value="RluA_PseudoU_synthase"/>
</dbReference>
<dbReference type="GO" id="GO:0008033">
    <property type="term" value="P:tRNA processing"/>
    <property type="evidence" value="ECO:0007669"/>
    <property type="project" value="UniProtKB-KW"/>
</dbReference>
<evidence type="ECO:0000256" key="8">
    <source>
        <dbReference type="ARBA" id="ARBA00041975"/>
    </source>
</evidence>
<evidence type="ECO:0000256" key="6">
    <source>
        <dbReference type="ARBA" id="ARBA00040675"/>
    </source>
</evidence>
<evidence type="ECO:0000313" key="11">
    <source>
        <dbReference type="EMBL" id="SEA50251.1"/>
    </source>
</evidence>
<dbReference type="Pfam" id="PF00849">
    <property type="entry name" value="PseudoU_synth_2"/>
    <property type="match status" value="1"/>
</dbReference>
<dbReference type="PANTHER" id="PTHR21600">
    <property type="entry name" value="MITOCHONDRIAL RNA PSEUDOURIDINE SYNTHASE"/>
    <property type="match status" value="1"/>
</dbReference>
<evidence type="ECO:0000256" key="1">
    <source>
        <dbReference type="ARBA" id="ARBA00022694"/>
    </source>
</evidence>